<dbReference type="PROSITE" id="PS50059">
    <property type="entry name" value="FKBP_PPIASE"/>
    <property type="match status" value="1"/>
</dbReference>
<evidence type="ECO:0000313" key="9">
    <source>
        <dbReference type="Proteomes" id="UP000006671"/>
    </source>
</evidence>
<proteinExistence type="predicted"/>
<gene>
    <name evidence="7" type="ORF">NAEGRDRAFT_82377</name>
    <name evidence="8" type="ORF">NAEGRDRAFT_83142</name>
</gene>
<evidence type="ECO:0000313" key="8">
    <source>
        <dbReference type="EMBL" id="EFC44334.1"/>
    </source>
</evidence>
<dbReference type="EMBL" id="GG738868">
    <property type="protein sequence ID" value="EFC44334.1"/>
    <property type="molecule type" value="Genomic_DNA"/>
</dbReference>
<dbReference type="InterPro" id="IPR050689">
    <property type="entry name" value="FKBP-type_PPIase"/>
</dbReference>
<dbReference type="GeneID" id="8861111"/>
<dbReference type="RefSeq" id="XP_002668164.1">
    <property type="nucleotide sequence ID" value="XM_002668118.1"/>
</dbReference>
<dbReference type="eggNOG" id="KOG0543">
    <property type="taxonomic scope" value="Eukaryota"/>
</dbReference>
<dbReference type="FunFam" id="3.10.50.40:FF:000025">
    <property type="entry name" value="Peptidylprolyl isomerase"/>
    <property type="match status" value="1"/>
</dbReference>
<evidence type="ECO:0000256" key="3">
    <source>
        <dbReference type="ARBA" id="ARBA00023110"/>
    </source>
</evidence>
<dbReference type="Pfam" id="PF00254">
    <property type="entry name" value="FKBP_C"/>
    <property type="match status" value="1"/>
</dbReference>
<dbReference type="GO" id="GO:0005737">
    <property type="term" value="C:cytoplasm"/>
    <property type="evidence" value="ECO:0007669"/>
    <property type="project" value="TreeGrafter"/>
</dbReference>
<evidence type="ECO:0000256" key="5">
    <source>
        <dbReference type="PROSITE-ProRule" id="PRU00277"/>
    </source>
</evidence>
<dbReference type="STRING" id="5762.D2VFA3"/>
<evidence type="ECO:0000256" key="1">
    <source>
        <dbReference type="ARBA" id="ARBA00000971"/>
    </source>
</evidence>
<protein>
    <recommendedName>
        <fullName evidence="2 5">peptidylprolyl isomerase</fullName>
        <ecNumber evidence="2 5">5.2.1.8</ecNumber>
    </recommendedName>
</protein>
<dbReference type="AlphaFoldDB" id="D2VFA3"/>
<evidence type="ECO:0000256" key="4">
    <source>
        <dbReference type="ARBA" id="ARBA00023235"/>
    </source>
</evidence>
<evidence type="ECO:0000313" key="7">
    <source>
        <dbReference type="EMBL" id="EFC35420.1"/>
    </source>
</evidence>
<dbReference type="OrthoDB" id="1902587at2759"/>
<sequence length="117" mass="12861">MEWIPVSKDGQVKKRIITQGSGAELPPHGSKVSVHYTGTLTNGKKFDSSVDRGTPFSFNLGLGQVIRGWDLGVKTMKKGEKAILEIPSEYAYGSQEIPKLIPANSTLIFEVELLSWK</sequence>
<dbReference type="EC" id="5.2.1.8" evidence="2 5"/>
<evidence type="ECO:0000259" key="6">
    <source>
        <dbReference type="PROSITE" id="PS50059"/>
    </source>
</evidence>
<keyword evidence="9" id="KW-1185">Reference proteome</keyword>
<dbReference type="PANTHER" id="PTHR10516:SF443">
    <property type="entry name" value="FK506-BINDING PROTEIN 59-RELATED"/>
    <property type="match status" value="1"/>
</dbReference>
<dbReference type="FunCoup" id="D2VFA3">
    <property type="interactions" value="156"/>
</dbReference>
<organism evidence="9">
    <name type="scientific">Naegleria gruberi</name>
    <name type="common">Amoeba</name>
    <dbReference type="NCBI Taxonomy" id="5762"/>
    <lineage>
        <taxon>Eukaryota</taxon>
        <taxon>Discoba</taxon>
        <taxon>Heterolobosea</taxon>
        <taxon>Tetramitia</taxon>
        <taxon>Eutetramitia</taxon>
        <taxon>Vahlkampfiidae</taxon>
        <taxon>Naegleria</taxon>
    </lineage>
</organism>
<evidence type="ECO:0000256" key="2">
    <source>
        <dbReference type="ARBA" id="ARBA00013194"/>
    </source>
</evidence>
<keyword evidence="3 5" id="KW-0697">Rotamase</keyword>
<feature type="domain" description="PPIase FKBP-type" evidence="6">
    <location>
        <begin position="29"/>
        <end position="117"/>
    </location>
</feature>
<dbReference type="VEuPathDB" id="AmoebaDB:NAEGRDRAFT_83142"/>
<reference evidence="8 9" key="1">
    <citation type="journal article" date="2010" name="Cell">
        <title>The genome of Naegleria gruberi illuminates early eukaryotic versatility.</title>
        <authorList>
            <person name="Fritz-Laylin L.K."/>
            <person name="Prochnik S.E."/>
            <person name="Ginger M.L."/>
            <person name="Dacks J.B."/>
            <person name="Carpenter M.L."/>
            <person name="Field M.C."/>
            <person name="Kuo A."/>
            <person name="Paredez A."/>
            <person name="Chapman J."/>
            <person name="Pham J."/>
            <person name="Shu S."/>
            <person name="Neupane R."/>
            <person name="Cipriano M."/>
            <person name="Mancuso J."/>
            <person name="Tu H."/>
            <person name="Salamov A."/>
            <person name="Lindquist E."/>
            <person name="Shapiro H."/>
            <person name="Lucas S."/>
            <person name="Grigoriev I.V."/>
            <person name="Cande W.Z."/>
            <person name="Fulton C."/>
            <person name="Rokhsar D.S."/>
            <person name="Dawson S.C."/>
        </authorList>
    </citation>
    <scope>NUCLEOTIDE SEQUENCE [LARGE SCALE GENOMIC DNA]</scope>
    <source>
        <strain evidence="8 9">NEG-M</strain>
    </source>
</reference>
<keyword evidence="4 5" id="KW-0413">Isomerase</keyword>
<dbReference type="Proteomes" id="UP000006671">
    <property type="component" value="Unassembled WGS sequence"/>
</dbReference>
<dbReference type="SUPFAM" id="SSF54534">
    <property type="entry name" value="FKBP-like"/>
    <property type="match status" value="1"/>
</dbReference>
<dbReference type="Gene3D" id="3.10.50.40">
    <property type="match status" value="1"/>
</dbReference>
<dbReference type="InterPro" id="IPR046357">
    <property type="entry name" value="PPIase_dom_sf"/>
</dbReference>
<dbReference type="InterPro" id="IPR001179">
    <property type="entry name" value="PPIase_FKBP_dom"/>
</dbReference>
<dbReference type="GO" id="GO:0003755">
    <property type="term" value="F:peptidyl-prolyl cis-trans isomerase activity"/>
    <property type="evidence" value="ECO:0007669"/>
    <property type="project" value="UniProtKB-KW"/>
</dbReference>
<accession>D2VFA3</accession>
<comment type="catalytic activity">
    <reaction evidence="1 5">
        <text>[protein]-peptidylproline (omega=180) = [protein]-peptidylproline (omega=0)</text>
        <dbReference type="Rhea" id="RHEA:16237"/>
        <dbReference type="Rhea" id="RHEA-COMP:10747"/>
        <dbReference type="Rhea" id="RHEA-COMP:10748"/>
        <dbReference type="ChEBI" id="CHEBI:83833"/>
        <dbReference type="ChEBI" id="CHEBI:83834"/>
        <dbReference type="EC" id="5.2.1.8"/>
    </reaction>
</comment>
<dbReference type="EMBL" id="GG739252">
    <property type="protein sequence ID" value="EFC35420.1"/>
    <property type="molecule type" value="Genomic_DNA"/>
</dbReference>
<dbReference type="PANTHER" id="PTHR10516">
    <property type="entry name" value="PEPTIDYL-PROLYL CIS-TRANS ISOMERASE"/>
    <property type="match status" value="1"/>
</dbReference>
<dbReference type="OMA" id="FTSMNNQ"/>
<name>D2VFA3_NAEGR</name>
<dbReference type="KEGG" id="ngr:NAEGRDRAFT_82377"/>